<dbReference type="InterPro" id="IPR036465">
    <property type="entry name" value="vWFA_dom_sf"/>
</dbReference>
<organism evidence="1">
    <name type="scientific">marine sediment metagenome</name>
    <dbReference type="NCBI Taxonomy" id="412755"/>
    <lineage>
        <taxon>unclassified sequences</taxon>
        <taxon>metagenomes</taxon>
        <taxon>ecological metagenomes</taxon>
    </lineage>
</organism>
<evidence type="ECO:0008006" key="2">
    <source>
        <dbReference type="Google" id="ProtNLM"/>
    </source>
</evidence>
<evidence type="ECO:0000313" key="1">
    <source>
        <dbReference type="EMBL" id="KKM04989.1"/>
    </source>
</evidence>
<gene>
    <name evidence="1" type="ORF">LCGC14_1758650</name>
</gene>
<comment type="caution">
    <text evidence="1">The sequence shown here is derived from an EMBL/GenBank/DDBJ whole genome shotgun (WGS) entry which is preliminary data.</text>
</comment>
<dbReference type="AlphaFoldDB" id="A0A0F9H1S6"/>
<dbReference type="EMBL" id="LAZR01016329">
    <property type="protein sequence ID" value="KKM04989.1"/>
    <property type="molecule type" value="Genomic_DNA"/>
</dbReference>
<sequence>MPLIKFDQDLTEQSREALVKGLNPSLELKTQSCEAHIGFILDESSSMARVWQDTISGFNYYIDQLRNEVPGAKMTFATFVADKVKVRGEDRPIDEILPLNTKTYTPYGSTPLVDSVMRIISLVEQRVLVEPNLKPIIVVQTDGQENSSKNYTMSYLCQVIKKKRAEGWRFILITCGYNPSTLCENMGIDPAAAVEYGRGKTKEAFKTISRLTTMSVKTGEEVVFSLEDKRRLK</sequence>
<proteinExistence type="predicted"/>
<protein>
    <recommendedName>
        <fullName evidence="2">VWFA domain-containing protein</fullName>
    </recommendedName>
</protein>
<dbReference type="Gene3D" id="3.40.50.410">
    <property type="entry name" value="von Willebrand factor, type A domain"/>
    <property type="match status" value="1"/>
</dbReference>
<name>A0A0F9H1S6_9ZZZZ</name>
<accession>A0A0F9H1S6</accession>
<reference evidence="1" key="1">
    <citation type="journal article" date="2015" name="Nature">
        <title>Complex archaea that bridge the gap between prokaryotes and eukaryotes.</title>
        <authorList>
            <person name="Spang A."/>
            <person name="Saw J.H."/>
            <person name="Jorgensen S.L."/>
            <person name="Zaremba-Niedzwiedzka K."/>
            <person name="Martijn J."/>
            <person name="Lind A.E."/>
            <person name="van Eijk R."/>
            <person name="Schleper C."/>
            <person name="Guy L."/>
            <person name="Ettema T.J."/>
        </authorList>
    </citation>
    <scope>NUCLEOTIDE SEQUENCE</scope>
</reference>
<dbReference type="SUPFAM" id="SSF53300">
    <property type="entry name" value="vWA-like"/>
    <property type="match status" value="1"/>
</dbReference>